<dbReference type="InterPro" id="IPR011049">
    <property type="entry name" value="Serralysin-like_metalloprot_C"/>
</dbReference>
<evidence type="ECO:0000256" key="1">
    <source>
        <dbReference type="ARBA" id="ARBA00004613"/>
    </source>
</evidence>
<dbReference type="Gene3D" id="2.150.10.10">
    <property type="entry name" value="Serralysin-like metalloprotease, C-terminal"/>
    <property type="match status" value="2"/>
</dbReference>
<dbReference type="InterPro" id="IPR001343">
    <property type="entry name" value="Hemolysn_Ca-bd"/>
</dbReference>
<organism evidence="3 4">
    <name type="scientific">Phaeovulum vinaykumarii</name>
    <dbReference type="NCBI Taxonomy" id="407234"/>
    <lineage>
        <taxon>Bacteria</taxon>
        <taxon>Pseudomonadati</taxon>
        <taxon>Pseudomonadota</taxon>
        <taxon>Alphaproteobacteria</taxon>
        <taxon>Rhodobacterales</taxon>
        <taxon>Paracoccaceae</taxon>
        <taxon>Phaeovulum</taxon>
    </lineage>
</organism>
<evidence type="ECO:0000256" key="2">
    <source>
        <dbReference type="ARBA" id="ARBA00022525"/>
    </source>
</evidence>
<gene>
    <name evidence="3" type="ORF">SAMN05421795_1127</name>
</gene>
<dbReference type="AlphaFoldDB" id="A0A1N7MZM4"/>
<sequence>MAIINGTTGDDHIEPDYNNGPWYYSDIVYLHAGNDYVDTSHGDDFIDAGSGNDTVDAGDGDDQVYGGSGADVLRGDLGNDVIHGGDGNDIIDGGLEDDMLYGDGGDDIFLHDGIAGWDSYDGGTGTDTIYVQQLNANTLWGEIKITSVNDVEQIINNDQSGKGVDVIIDGSFDLNDFFHYGIRSFKGHDGNDNIVGDAAANALFGDKGNDTINGGAGDDQIDGEDGNDYLIGNAGNDVLTGGAGADYFHFLQDAAVDTVADFEDGVDKLVFQNVTSLQLFDFQGDAALQYNNDTFVILDGVDISAIDSSDLVFV</sequence>
<dbReference type="RefSeq" id="WP_076367724.1">
    <property type="nucleotide sequence ID" value="NZ_FTOM01000012.1"/>
</dbReference>
<dbReference type="InterPro" id="IPR018511">
    <property type="entry name" value="Hemolysin-typ_Ca-bd_CS"/>
</dbReference>
<dbReference type="EMBL" id="FTOM01000012">
    <property type="protein sequence ID" value="SIS91329.1"/>
    <property type="molecule type" value="Genomic_DNA"/>
</dbReference>
<proteinExistence type="predicted"/>
<dbReference type="PANTHER" id="PTHR38340">
    <property type="entry name" value="S-LAYER PROTEIN"/>
    <property type="match status" value="1"/>
</dbReference>
<evidence type="ECO:0000313" key="3">
    <source>
        <dbReference type="EMBL" id="SIS91329.1"/>
    </source>
</evidence>
<keyword evidence="4" id="KW-1185">Reference proteome</keyword>
<dbReference type="SUPFAM" id="SSF51120">
    <property type="entry name" value="beta-Roll"/>
    <property type="match status" value="2"/>
</dbReference>
<keyword evidence="2" id="KW-0964">Secreted</keyword>
<evidence type="ECO:0000313" key="4">
    <source>
        <dbReference type="Proteomes" id="UP000186098"/>
    </source>
</evidence>
<protein>
    <submittedName>
        <fullName evidence="3">Hemolysin-type calcium-binding repeat-containing protein</fullName>
    </submittedName>
</protein>
<dbReference type="GO" id="GO:0005576">
    <property type="term" value="C:extracellular region"/>
    <property type="evidence" value="ECO:0007669"/>
    <property type="project" value="UniProtKB-SubCell"/>
</dbReference>
<dbReference type="GO" id="GO:0005509">
    <property type="term" value="F:calcium ion binding"/>
    <property type="evidence" value="ECO:0007669"/>
    <property type="project" value="InterPro"/>
</dbReference>
<dbReference type="InterPro" id="IPR050557">
    <property type="entry name" value="RTX_toxin/Mannuronan_C5-epim"/>
</dbReference>
<accession>A0A1N7MZM4</accession>
<dbReference type="PRINTS" id="PR00313">
    <property type="entry name" value="CABNDNGRPT"/>
</dbReference>
<dbReference type="Proteomes" id="UP000186098">
    <property type="component" value="Unassembled WGS sequence"/>
</dbReference>
<dbReference type="PANTHER" id="PTHR38340:SF1">
    <property type="entry name" value="S-LAYER PROTEIN"/>
    <property type="match status" value="1"/>
</dbReference>
<dbReference type="STRING" id="407234.SAMN05421795_1127"/>
<dbReference type="PROSITE" id="PS00330">
    <property type="entry name" value="HEMOLYSIN_CALCIUM"/>
    <property type="match status" value="2"/>
</dbReference>
<comment type="subcellular location">
    <subcellularLocation>
        <location evidence="1">Secreted</location>
    </subcellularLocation>
</comment>
<dbReference type="Pfam" id="PF00353">
    <property type="entry name" value="HemolysinCabind"/>
    <property type="match status" value="4"/>
</dbReference>
<name>A0A1N7MZM4_9RHOB</name>
<dbReference type="OrthoDB" id="423072at2"/>
<reference evidence="4" key="1">
    <citation type="submission" date="2017-01" db="EMBL/GenBank/DDBJ databases">
        <authorList>
            <person name="Varghese N."/>
            <person name="Submissions S."/>
        </authorList>
    </citation>
    <scope>NUCLEOTIDE SEQUENCE [LARGE SCALE GENOMIC DNA]</scope>
    <source>
        <strain evidence="4">DSM 18714</strain>
    </source>
</reference>